<dbReference type="EMBL" id="BNGU01000002">
    <property type="protein sequence ID" value="GHM59051.1"/>
    <property type="molecule type" value="Genomic_DNA"/>
</dbReference>
<reference evidence="1 2" key="1">
    <citation type="journal article" date="2021" name="Microb. Ecol.">
        <title>Candidatus Mesenet longicola: Novel Endosymbionts of Brontispa longissima that Induce Cytoplasmic Incompatibility.</title>
        <authorList>
            <person name="Takano S."/>
            <person name="Gotoh Y."/>
            <person name="Hayashi T."/>
        </authorList>
    </citation>
    <scope>NUCLEOTIDE SEQUENCE [LARGE SCALE GENOMIC DNA]</scope>
    <source>
        <strain evidence="1">L5</strain>
    </source>
</reference>
<dbReference type="Proteomes" id="UP000637906">
    <property type="component" value="Unassembled WGS sequence"/>
</dbReference>
<organism evidence="1 2">
    <name type="scientific">Candidatus Mesenet longicola</name>
    <dbReference type="NCBI Taxonomy" id="1892558"/>
    <lineage>
        <taxon>Bacteria</taxon>
        <taxon>Pseudomonadati</taxon>
        <taxon>Pseudomonadota</taxon>
        <taxon>Alphaproteobacteria</taxon>
        <taxon>Rickettsiales</taxon>
        <taxon>Anaplasmataceae</taxon>
        <taxon>Candidatus Mesenet</taxon>
    </lineage>
</organism>
<gene>
    <name evidence="1" type="ORF">sL5_00440</name>
</gene>
<proteinExistence type="predicted"/>
<accession>A0A8J3HVF9</accession>
<protein>
    <submittedName>
        <fullName evidence="1">Uncharacterized protein</fullName>
    </submittedName>
</protein>
<evidence type="ECO:0000313" key="1">
    <source>
        <dbReference type="EMBL" id="GHM59051.1"/>
    </source>
</evidence>
<sequence length="85" mass="9640">MQFLAVSLNCDSAIVRSDASMEWAEKTLLIRKNPLKQHMEVDIIDNIANCVIAAICTLLDSKKSYFSIRNTILAEIQKRMKEAII</sequence>
<dbReference type="AlphaFoldDB" id="A0A8J3HVF9"/>
<evidence type="ECO:0000313" key="2">
    <source>
        <dbReference type="Proteomes" id="UP000637906"/>
    </source>
</evidence>
<name>A0A8J3HVF9_9RICK</name>
<comment type="caution">
    <text evidence="1">The sequence shown here is derived from an EMBL/GenBank/DDBJ whole genome shotgun (WGS) entry which is preliminary data.</text>
</comment>
<keyword evidence="2" id="KW-1185">Reference proteome</keyword>